<evidence type="ECO:0000256" key="3">
    <source>
        <dbReference type="ARBA" id="ARBA00022692"/>
    </source>
</evidence>
<dbReference type="Proteomes" id="UP000023067">
    <property type="component" value="Unassembled WGS sequence"/>
</dbReference>
<comment type="subcellular location">
    <subcellularLocation>
        <location evidence="7">Cell membrane</location>
        <topology evidence="7">Multi-pass membrane protein</topology>
    </subcellularLocation>
</comment>
<evidence type="ECO:0000313" key="9">
    <source>
        <dbReference type="EMBL" id="EWS79948.1"/>
    </source>
</evidence>
<feature type="compositionally biased region" description="Basic residues" evidence="8">
    <location>
        <begin position="1"/>
        <end position="11"/>
    </location>
</feature>
<keyword evidence="5 7" id="KW-0472">Membrane</keyword>
<evidence type="ECO:0000256" key="6">
    <source>
        <dbReference type="ARBA" id="ARBA00023306"/>
    </source>
</evidence>
<dbReference type="GO" id="GO:0051301">
    <property type="term" value="P:cell division"/>
    <property type="evidence" value="ECO:0007669"/>
    <property type="project" value="UniProtKB-UniRule"/>
</dbReference>
<feature type="compositionally biased region" description="Low complexity" evidence="8">
    <location>
        <begin position="87"/>
        <end position="100"/>
    </location>
</feature>
<dbReference type="OrthoDB" id="5189646at2"/>
<keyword evidence="1 7" id="KW-1003">Cell membrane</keyword>
<dbReference type="eggNOG" id="ENOG5032ZHR">
    <property type="taxonomic scope" value="Bacteria"/>
</dbReference>
<proteinExistence type="inferred from homology"/>
<dbReference type="Pfam" id="PF06781">
    <property type="entry name" value="CrgA"/>
    <property type="match status" value="1"/>
</dbReference>
<protein>
    <recommendedName>
        <fullName evidence="7">Cell division protein CrgA</fullName>
    </recommendedName>
</protein>
<feature type="transmembrane region" description="Helical" evidence="7">
    <location>
        <begin position="147"/>
        <end position="168"/>
    </location>
</feature>
<keyword evidence="6 7" id="KW-0131">Cell cycle</keyword>
<keyword evidence="10" id="KW-1185">Reference proteome</keyword>
<feature type="compositionally biased region" description="Acidic residues" evidence="8">
    <location>
        <begin position="36"/>
        <end position="61"/>
    </location>
</feature>
<evidence type="ECO:0000256" key="1">
    <source>
        <dbReference type="ARBA" id="ARBA00022475"/>
    </source>
</evidence>
<sequence>MAAKKRNRRTGRATAGTKAEAVVADDEKGTAATGAEEADTAVDTEDAVTADADAAADADSDAETREDAADDAEDAAAGKRGRKASDAKSAAKSSTPAAAKDPVRRAAKASPAAKDAAATASAKKSAEAERSRTTRRRVAAPTPNPQWLAPFAVTMLILGLVYLVTYYLTAGQLPLPIGDWNLAVGFGVMVIGGGALMFWK</sequence>
<organism evidence="9 10">
    <name type="scientific">Brachybacterium phenoliresistens</name>
    <dbReference type="NCBI Taxonomy" id="396014"/>
    <lineage>
        <taxon>Bacteria</taxon>
        <taxon>Bacillati</taxon>
        <taxon>Actinomycetota</taxon>
        <taxon>Actinomycetes</taxon>
        <taxon>Micrococcales</taxon>
        <taxon>Dermabacteraceae</taxon>
        <taxon>Brachybacterium</taxon>
    </lineage>
</organism>
<feature type="transmembrane region" description="Helical" evidence="7">
    <location>
        <begin position="180"/>
        <end position="199"/>
    </location>
</feature>
<reference evidence="9 10" key="1">
    <citation type="submission" date="2014-02" db="EMBL/GenBank/DDBJ databases">
        <title>Genome sequence of Brachybacterium phenoliresistens strain W13A50.</title>
        <authorList>
            <person name="Wang X."/>
        </authorList>
    </citation>
    <scope>NUCLEOTIDE SEQUENCE [LARGE SCALE GENOMIC DNA]</scope>
    <source>
        <strain evidence="9 10">W13A50</strain>
    </source>
</reference>
<dbReference type="PATRIC" id="fig|396014.3.peg.3186"/>
<keyword evidence="3 7" id="KW-0812">Transmembrane</keyword>
<dbReference type="RefSeq" id="WP_084148631.1">
    <property type="nucleotide sequence ID" value="NZ_BAAAOW010000010.1"/>
</dbReference>
<gene>
    <name evidence="7" type="primary">crgA</name>
    <name evidence="9" type="ORF">BF93_08425</name>
</gene>
<keyword evidence="4 7" id="KW-1133">Transmembrane helix</keyword>
<accession>Z9JPK7</accession>
<keyword evidence="2 7" id="KW-0132">Cell division</keyword>
<feature type="compositionally biased region" description="Low complexity" evidence="8">
    <location>
        <begin position="108"/>
        <end position="123"/>
    </location>
</feature>
<dbReference type="InterPro" id="IPR009619">
    <property type="entry name" value="CrgA"/>
</dbReference>
<evidence type="ECO:0000256" key="7">
    <source>
        <dbReference type="HAMAP-Rule" id="MF_00631"/>
    </source>
</evidence>
<dbReference type="EMBL" id="JDYK01000021">
    <property type="protein sequence ID" value="EWS79948.1"/>
    <property type="molecule type" value="Genomic_DNA"/>
</dbReference>
<comment type="caution">
    <text evidence="9">The sequence shown here is derived from an EMBL/GenBank/DDBJ whole genome shotgun (WGS) entry which is preliminary data.</text>
</comment>
<comment type="function">
    <text evidence="7">Involved in cell division.</text>
</comment>
<evidence type="ECO:0000313" key="10">
    <source>
        <dbReference type="Proteomes" id="UP000023067"/>
    </source>
</evidence>
<evidence type="ECO:0000256" key="2">
    <source>
        <dbReference type="ARBA" id="ARBA00022618"/>
    </source>
</evidence>
<evidence type="ECO:0000256" key="8">
    <source>
        <dbReference type="SAM" id="MobiDB-lite"/>
    </source>
</evidence>
<evidence type="ECO:0000256" key="4">
    <source>
        <dbReference type="ARBA" id="ARBA00022989"/>
    </source>
</evidence>
<evidence type="ECO:0000256" key="5">
    <source>
        <dbReference type="ARBA" id="ARBA00023136"/>
    </source>
</evidence>
<dbReference type="HOGENOM" id="CLU_118008_0_0_11"/>
<name>Z9JPK7_9MICO</name>
<dbReference type="GO" id="GO:0005886">
    <property type="term" value="C:plasma membrane"/>
    <property type="evidence" value="ECO:0007669"/>
    <property type="project" value="UniProtKB-SubCell"/>
</dbReference>
<dbReference type="HAMAP" id="MF_00631">
    <property type="entry name" value="CrgA"/>
    <property type="match status" value="1"/>
</dbReference>
<comment type="similarity">
    <text evidence="7">Belongs to the CrgA family.</text>
</comment>
<dbReference type="STRING" id="396014.BF93_08425"/>
<dbReference type="AlphaFoldDB" id="Z9JPK7"/>
<feature type="region of interest" description="Disordered" evidence="8">
    <location>
        <begin position="1"/>
        <end position="142"/>
    </location>
</feature>